<feature type="compositionally biased region" description="Polar residues" evidence="1">
    <location>
        <begin position="137"/>
        <end position="153"/>
    </location>
</feature>
<evidence type="ECO:0000313" key="3">
    <source>
        <dbReference type="Proteomes" id="UP000727407"/>
    </source>
</evidence>
<comment type="caution">
    <text evidence="2">The sequence shown here is derived from an EMBL/GenBank/DDBJ whole genome shotgun (WGS) entry which is preliminary data.</text>
</comment>
<gene>
    <name evidence="2" type="ORF">DAT39_004566</name>
</gene>
<dbReference type="Proteomes" id="UP000727407">
    <property type="component" value="Unassembled WGS sequence"/>
</dbReference>
<dbReference type="AlphaFoldDB" id="A0A8J4XFU0"/>
<protein>
    <submittedName>
        <fullName evidence="2">Uncharacterized protein</fullName>
    </submittedName>
</protein>
<feature type="region of interest" description="Disordered" evidence="1">
    <location>
        <begin position="119"/>
        <end position="153"/>
    </location>
</feature>
<organism evidence="2 3">
    <name type="scientific">Clarias magur</name>
    <name type="common">Asian catfish</name>
    <name type="synonym">Macropteronotus magur</name>
    <dbReference type="NCBI Taxonomy" id="1594786"/>
    <lineage>
        <taxon>Eukaryota</taxon>
        <taxon>Metazoa</taxon>
        <taxon>Chordata</taxon>
        <taxon>Craniata</taxon>
        <taxon>Vertebrata</taxon>
        <taxon>Euteleostomi</taxon>
        <taxon>Actinopterygii</taxon>
        <taxon>Neopterygii</taxon>
        <taxon>Teleostei</taxon>
        <taxon>Ostariophysi</taxon>
        <taxon>Siluriformes</taxon>
        <taxon>Clariidae</taxon>
        <taxon>Clarias</taxon>
    </lineage>
</organism>
<sequence length="153" mass="16535">MSHISCYHTLVEGLFKLCIAQVHASLNGVNDTFQCYDPSSQHTDPGSHKSFSSSLSGCECTGLGERIPGPGMWRPVSAREAVFFPWGRRRGAPLSTCLLYPSAPPPSLTSCHLSRMHHPRMHPSPLAQAAPHPLTHSAGSLNPHSSVSPTFCH</sequence>
<evidence type="ECO:0000313" key="2">
    <source>
        <dbReference type="EMBL" id="KAF5905805.1"/>
    </source>
</evidence>
<reference evidence="2" key="1">
    <citation type="submission" date="2020-07" db="EMBL/GenBank/DDBJ databases">
        <title>Clarias magur genome sequencing, assembly and annotation.</title>
        <authorList>
            <person name="Kushwaha B."/>
            <person name="Kumar R."/>
            <person name="Das P."/>
            <person name="Joshi C.G."/>
            <person name="Kumar D."/>
            <person name="Nagpure N.S."/>
            <person name="Pandey M."/>
            <person name="Agarwal S."/>
            <person name="Srivastava S."/>
            <person name="Singh M."/>
            <person name="Sahoo L."/>
            <person name="Jayasankar P."/>
            <person name="Meher P.K."/>
            <person name="Koringa P.G."/>
            <person name="Iquebal M.A."/>
            <person name="Das S.P."/>
            <person name="Bit A."/>
            <person name="Patnaik S."/>
            <person name="Patel N."/>
            <person name="Shah T.M."/>
            <person name="Hinsu A."/>
            <person name="Jena J.K."/>
        </authorList>
    </citation>
    <scope>NUCLEOTIDE SEQUENCE</scope>
    <source>
        <strain evidence="2">CIFAMagur01</strain>
        <tissue evidence="2">Testis</tissue>
    </source>
</reference>
<proteinExistence type="predicted"/>
<accession>A0A8J4XFU0</accession>
<keyword evidence="3" id="KW-1185">Reference proteome</keyword>
<evidence type="ECO:0000256" key="1">
    <source>
        <dbReference type="SAM" id="MobiDB-lite"/>
    </source>
</evidence>
<dbReference type="EMBL" id="QNUK01000040">
    <property type="protein sequence ID" value="KAF5905805.1"/>
    <property type="molecule type" value="Genomic_DNA"/>
</dbReference>
<name>A0A8J4XFU0_CLAMG</name>